<feature type="binding site" evidence="1">
    <location>
        <position position="255"/>
    </location>
    <ligand>
        <name>Fe cation</name>
        <dbReference type="ChEBI" id="CHEBI:24875"/>
    </ligand>
</feature>
<keyword evidence="3" id="KW-1185">Reference proteome</keyword>
<accession>A0A830GPL0</accession>
<feature type="transmembrane region" description="Helical" evidence="1">
    <location>
        <begin position="194"/>
        <end position="212"/>
    </location>
</feature>
<keyword evidence="1 2" id="KW-0223">Dioxygenase</keyword>
<dbReference type="Pfam" id="PF15461">
    <property type="entry name" value="BCD"/>
    <property type="match status" value="1"/>
</dbReference>
<dbReference type="GO" id="GO:0003834">
    <property type="term" value="F:beta-carotene 15,15'-dioxygenase activity"/>
    <property type="evidence" value="ECO:0007669"/>
    <property type="project" value="UniProtKB-EC"/>
</dbReference>
<feature type="binding site" evidence="1">
    <location>
        <position position="60"/>
    </location>
    <ligand>
        <name>Fe cation</name>
        <dbReference type="ChEBI" id="CHEBI:24875"/>
    </ligand>
</feature>
<feature type="transmembrane region" description="Helical" evidence="1">
    <location>
        <begin position="232"/>
        <end position="250"/>
    </location>
</feature>
<evidence type="ECO:0000313" key="2">
    <source>
        <dbReference type="EMBL" id="GGO00849.1"/>
    </source>
</evidence>
<sequence>MGVTDRLAAPARETIRRTVFLPSWVASAALAVPFLAGLSVPPTLQYVPLVASVLVLGLPHGAVDHLAVARSRGERPDWRAIARVFALYGLVGGAYAVGWFLTPAAAFVLFIAVTWFHWGQGDLYALRALADADHLRSVPQRAATVIVRGGLPMLVPLLAFPGWYRRVAVDLVALFAPGAVAAIEWAFRADVRAALAVAYGALVVGTLAVGYARAENPAPWRLDAAETLGLTAYFAVVPPVLAIGVYFCLWHSLRHVARLLLVDDDAVAALRGRDPTAAFTQFARDALPLTVASLGLLAGLYVLVPNPPATVPEWVALYLVFIAVVTLPHVVVVTVMDRTQRVWAY</sequence>
<dbReference type="GO" id="GO:0005886">
    <property type="term" value="C:plasma membrane"/>
    <property type="evidence" value="ECO:0007669"/>
    <property type="project" value="UniProtKB-SubCell"/>
</dbReference>
<evidence type="ECO:0000313" key="3">
    <source>
        <dbReference type="Proteomes" id="UP000605784"/>
    </source>
</evidence>
<dbReference type="AlphaFoldDB" id="A0A830GPL0"/>
<dbReference type="InterPro" id="IPR022270">
    <property type="entry name" value="Blh_diox"/>
</dbReference>
<protein>
    <recommendedName>
        <fullName evidence="1">Probable beta-carotene 15,15'-dioxygenase</fullName>
        <ecNumber evidence="1">1.13.11.63</ecNumber>
    </recommendedName>
</protein>
<gene>
    <name evidence="2" type="ORF">GCM10009030_33950</name>
</gene>
<feature type="transmembrane region" description="Helical" evidence="1">
    <location>
        <begin position="167"/>
        <end position="187"/>
    </location>
</feature>
<keyword evidence="1" id="KW-0479">Metal-binding</keyword>
<keyword evidence="1" id="KW-0812">Transmembrane</keyword>
<dbReference type="HAMAP" id="MF_02093">
    <property type="entry name" value="Beta_carotene_diox"/>
    <property type="match status" value="1"/>
</dbReference>
<keyword evidence="1" id="KW-0472">Membrane</keyword>
<dbReference type="RefSeq" id="WP_189000921.1">
    <property type="nucleotide sequence ID" value="NZ_BMOU01000006.1"/>
</dbReference>
<comment type="catalytic activity">
    <reaction evidence="1">
        <text>all-trans-beta-carotene + O2 = 2 all-trans-retinal</text>
        <dbReference type="Rhea" id="RHEA:32887"/>
        <dbReference type="ChEBI" id="CHEBI:15379"/>
        <dbReference type="ChEBI" id="CHEBI:17579"/>
        <dbReference type="ChEBI" id="CHEBI:17898"/>
        <dbReference type="EC" id="1.13.11.63"/>
    </reaction>
</comment>
<keyword evidence="1" id="KW-1133">Transmembrane helix</keyword>
<dbReference type="EC" id="1.13.11.63" evidence="1"/>
<feature type="transmembrane region" description="Helical" evidence="1">
    <location>
        <begin position="80"/>
        <end position="101"/>
    </location>
</feature>
<feature type="binding site" evidence="1">
    <location>
        <position position="251"/>
    </location>
    <ligand>
        <name>Fe cation</name>
        <dbReference type="ChEBI" id="CHEBI:24875"/>
    </ligand>
</feature>
<comment type="cofactor">
    <cofactor evidence="1">
        <name>Fe(2+)</name>
        <dbReference type="ChEBI" id="CHEBI:29033"/>
    </cofactor>
</comment>
<reference evidence="2" key="2">
    <citation type="submission" date="2020-09" db="EMBL/GenBank/DDBJ databases">
        <authorList>
            <person name="Sun Q."/>
            <person name="Ohkuma M."/>
        </authorList>
    </citation>
    <scope>NUCLEOTIDE SEQUENCE</scope>
    <source>
        <strain evidence="2">JCM 17820</strain>
    </source>
</reference>
<comment type="similarity">
    <text evidence="1">Belongs to the Brp/Blh beta-carotene diooxygenase family.</text>
</comment>
<organism evidence="2 3">
    <name type="scientific">Haloarcula pellucida</name>
    <dbReference type="NCBI Taxonomy" id="1427151"/>
    <lineage>
        <taxon>Archaea</taxon>
        <taxon>Methanobacteriati</taxon>
        <taxon>Methanobacteriota</taxon>
        <taxon>Stenosarchaea group</taxon>
        <taxon>Halobacteria</taxon>
        <taxon>Halobacteriales</taxon>
        <taxon>Haloarculaceae</taxon>
        <taxon>Haloarcula</taxon>
    </lineage>
</organism>
<keyword evidence="1" id="KW-1003">Cell membrane</keyword>
<reference evidence="2" key="1">
    <citation type="journal article" date="2014" name="Int. J. Syst. Evol. Microbiol.">
        <title>Complete genome sequence of Corynebacterium casei LMG S-19264T (=DSM 44701T), isolated from a smear-ripened cheese.</title>
        <authorList>
            <consortium name="US DOE Joint Genome Institute (JGI-PGF)"/>
            <person name="Walter F."/>
            <person name="Albersmeier A."/>
            <person name="Kalinowski J."/>
            <person name="Ruckert C."/>
        </authorList>
    </citation>
    <scope>NUCLEOTIDE SEQUENCE</scope>
    <source>
        <strain evidence="2">JCM 17820</strain>
    </source>
</reference>
<proteinExistence type="inferred from homology"/>
<comment type="subcellular location">
    <subcellularLocation>
        <location evidence="1">Cell membrane</location>
        <topology evidence="1">Multi-pass membrane protein</topology>
    </subcellularLocation>
</comment>
<dbReference type="GO" id="GO:0005506">
    <property type="term" value="F:iron ion binding"/>
    <property type="evidence" value="ECO:0007669"/>
    <property type="project" value="UniProtKB-UniRule"/>
</dbReference>
<keyword evidence="1" id="KW-0560">Oxidoreductase</keyword>
<feature type="transmembrane region" description="Helical" evidence="1">
    <location>
        <begin position="46"/>
        <end position="68"/>
    </location>
</feature>
<dbReference type="GO" id="GO:0016121">
    <property type="term" value="P:carotene catabolic process"/>
    <property type="evidence" value="ECO:0007669"/>
    <property type="project" value="UniProtKB-UniRule"/>
</dbReference>
<comment type="function">
    <text evidence="1">Catalyzes the cleavage of beta-carotene at its central double bond (15,15') to yield two molecules of all-trans-retinal.</text>
</comment>
<feature type="transmembrane region" description="Helical" evidence="1">
    <location>
        <begin position="21"/>
        <end position="40"/>
    </location>
</feature>
<comment type="caution">
    <text evidence="2">The sequence shown here is derived from an EMBL/GenBank/DDBJ whole genome shotgun (WGS) entry which is preliminary data.</text>
</comment>
<name>A0A830GPL0_9EURY</name>
<dbReference type="NCBIfam" id="TIGR03753">
    <property type="entry name" value="blh_monoox"/>
    <property type="match status" value="1"/>
</dbReference>
<dbReference type="GO" id="GO:0010436">
    <property type="term" value="F:carotenoid dioxygenase activity"/>
    <property type="evidence" value="ECO:0007669"/>
    <property type="project" value="UniProtKB-UniRule"/>
</dbReference>
<keyword evidence="1" id="KW-0408">Iron</keyword>
<feature type="transmembrane region" description="Helical" evidence="1">
    <location>
        <begin position="316"/>
        <end position="336"/>
    </location>
</feature>
<dbReference type="EMBL" id="BMOU01000006">
    <property type="protein sequence ID" value="GGO00849.1"/>
    <property type="molecule type" value="Genomic_DNA"/>
</dbReference>
<feature type="transmembrane region" description="Helical" evidence="1">
    <location>
        <begin position="286"/>
        <end position="304"/>
    </location>
</feature>
<dbReference type="Proteomes" id="UP000605784">
    <property type="component" value="Unassembled WGS sequence"/>
</dbReference>
<evidence type="ECO:0000256" key="1">
    <source>
        <dbReference type="HAMAP-Rule" id="MF_02093"/>
    </source>
</evidence>
<feature type="binding site" evidence="1">
    <location>
        <position position="117"/>
    </location>
    <ligand>
        <name>Fe cation</name>
        <dbReference type="ChEBI" id="CHEBI:24875"/>
    </ligand>
</feature>